<keyword evidence="2" id="KW-0479">Metal-binding</keyword>
<dbReference type="RefSeq" id="WP_092219994.1">
    <property type="nucleotide sequence ID" value="NZ_FNJI01000004.1"/>
</dbReference>
<sequence>MADTNISPDERNVKLLAKLQERGIDVGACYQCGRCSAGCPIGDHFDLSVMEVVRLAAYGQEERLVKSHAIWLCAACETCATRCPNDIEIAALMDVLRELALRKEIAPAEPRVPLFHHSFLGSIRRWGRVYEIGMIGSYKMKSGDLTGDMRLGLKMFMKKKLKLRPHAIADKTQIREIFSGKGKEYDR</sequence>
<keyword evidence="4" id="KW-0408">Iron</keyword>
<protein>
    <submittedName>
        <fullName evidence="7">Heterodisulfide reductase subunit C</fullName>
    </submittedName>
</protein>
<feature type="domain" description="4Fe-4S ferredoxin-type" evidence="6">
    <location>
        <begin position="20"/>
        <end position="50"/>
    </location>
</feature>
<evidence type="ECO:0000256" key="1">
    <source>
        <dbReference type="ARBA" id="ARBA00022485"/>
    </source>
</evidence>
<evidence type="ECO:0000256" key="4">
    <source>
        <dbReference type="ARBA" id="ARBA00023004"/>
    </source>
</evidence>
<keyword evidence="8" id="KW-1185">Reference proteome</keyword>
<proteinExistence type="predicted"/>
<dbReference type="EMBL" id="FNJI01000004">
    <property type="protein sequence ID" value="SDO67202.1"/>
    <property type="molecule type" value="Genomic_DNA"/>
</dbReference>
<dbReference type="SUPFAM" id="SSF46548">
    <property type="entry name" value="alpha-helical ferredoxin"/>
    <property type="match status" value="1"/>
</dbReference>
<dbReference type="InterPro" id="IPR017896">
    <property type="entry name" value="4Fe4S_Fe-S-bd"/>
</dbReference>
<dbReference type="GO" id="GO:0046872">
    <property type="term" value="F:metal ion binding"/>
    <property type="evidence" value="ECO:0007669"/>
    <property type="project" value="UniProtKB-KW"/>
</dbReference>
<evidence type="ECO:0000259" key="6">
    <source>
        <dbReference type="PROSITE" id="PS51379"/>
    </source>
</evidence>
<dbReference type="GO" id="GO:0016491">
    <property type="term" value="F:oxidoreductase activity"/>
    <property type="evidence" value="ECO:0007669"/>
    <property type="project" value="UniProtKB-KW"/>
</dbReference>
<keyword evidence="1" id="KW-0004">4Fe-4S</keyword>
<dbReference type="Pfam" id="PF13183">
    <property type="entry name" value="Fer4_8"/>
    <property type="match status" value="1"/>
</dbReference>
<keyword evidence="5" id="KW-0411">Iron-sulfur</keyword>
<dbReference type="PANTHER" id="PTHR43255">
    <property type="entry name" value="IRON-SULFUR-BINDING OXIDOREDUCTASE FADF-RELATED-RELATED"/>
    <property type="match status" value="1"/>
</dbReference>
<evidence type="ECO:0000256" key="5">
    <source>
        <dbReference type="ARBA" id="ARBA00023014"/>
    </source>
</evidence>
<dbReference type="PROSITE" id="PS51379">
    <property type="entry name" value="4FE4S_FER_2"/>
    <property type="match status" value="1"/>
</dbReference>
<dbReference type="GO" id="GO:0051539">
    <property type="term" value="F:4 iron, 4 sulfur cluster binding"/>
    <property type="evidence" value="ECO:0007669"/>
    <property type="project" value="UniProtKB-KW"/>
</dbReference>
<dbReference type="OrthoDB" id="9769677at2"/>
<gene>
    <name evidence="7" type="ORF">SAMN05660330_00792</name>
</gene>
<evidence type="ECO:0000313" key="7">
    <source>
        <dbReference type="EMBL" id="SDO67202.1"/>
    </source>
</evidence>
<name>A0A1H0LGF5_9BACT</name>
<accession>A0A1H0LGF5</accession>
<organism evidence="7 8">
    <name type="scientific">Desulforhopalus singaporensis</name>
    <dbReference type="NCBI Taxonomy" id="91360"/>
    <lineage>
        <taxon>Bacteria</taxon>
        <taxon>Pseudomonadati</taxon>
        <taxon>Thermodesulfobacteriota</taxon>
        <taxon>Desulfobulbia</taxon>
        <taxon>Desulfobulbales</taxon>
        <taxon>Desulfocapsaceae</taxon>
        <taxon>Desulforhopalus</taxon>
    </lineage>
</organism>
<dbReference type="InterPro" id="IPR009051">
    <property type="entry name" value="Helical_ferredxn"/>
</dbReference>
<dbReference type="PROSITE" id="PS00198">
    <property type="entry name" value="4FE4S_FER_1"/>
    <property type="match status" value="1"/>
</dbReference>
<dbReference type="PANTHER" id="PTHR43255:SF1">
    <property type="entry name" value="IRON-SULFUR-BINDING OXIDOREDUCTASE FADF-RELATED"/>
    <property type="match status" value="1"/>
</dbReference>
<evidence type="ECO:0000313" key="8">
    <source>
        <dbReference type="Proteomes" id="UP000199073"/>
    </source>
</evidence>
<dbReference type="InterPro" id="IPR017900">
    <property type="entry name" value="4Fe4S_Fe_S_CS"/>
</dbReference>
<dbReference type="GO" id="GO:0005886">
    <property type="term" value="C:plasma membrane"/>
    <property type="evidence" value="ECO:0007669"/>
    <property type="project" value="TreeGrafter"/>
</dbReference>
<keyword evidence="3" id="KW-0560">Oxidoreductase</keyword>
<reference evidence="7 8" key="1">
    <citation type="submission" date="2016-10" db="EMBL/GenBank/DDBJ databases">
        <authorList>
            <person name="de Groot N.N."/>
        </authorList>
    </citation>
    <scope>NUCLEOTIDE SEQUENCE [LARGE SCALE GENOMIC DNA]</scope>
    <source>
        <strain evidence="7 8">DSM 12130</strain>
    </source>
</reference>
<dbReference type="Gene3D" id="1.10.1060.10">
    <property type="entry name" value="Alpha-helical ferredoxin"/>
    <property type="match status" value="1"/>
</dbReference>
<dbReference type="Proteomes" id="UP000199073">
    <property type="component" value="Unassembled WGS sequence"/>
</dbReference>
<dbReference type="AlphaFoldDB" id="A0A1H0LGF5"/>
<dbReference type="InterPro" id="IPR051460">
    <property type="entry name" value="HdrC_iron-sulfur_subunit"/>
</dbReference>
<dbReference type="STRING" id="91360.SAMN05660330_00792"/>
<evidence type="ECO:0000256" key="2">
    <source>
        <dbReference type="ARBA" id="ARBA00022723"/>
    </source>
</evidence>
<evidence type="ECO:0000256" key="3">
    <source>
        <dbReference type="ARBA" id="ARBA00023002"/>
    </source>
</evidence>